<keyword evidence="7" id="KW-0378">Hydrolase</keyword>
<dbReference type="AlphaFoldDB" id="W7A330"/>
<dbReference type="GeneID" id="20037096"/>
<evidence type="ECO:0000256" key="1">
    <source>
        <dbReference type="ARBA" id="ARBA00001936"/>
    </source>
</evidence>
<keyword evidence="15" id="KW-0540">Nuclease</keyword>
<dbReference type="InterPro" id="IPR018246">
    <property type="entry name" value="AP_endonuc_F2_Zn_BS"/>
</dbReference>
<evidence type="ECO:0000256" key="10">
    <source>
        <dbReference type="ARBA" id="ARBA00023204"/>
    </source>
</evidence>
<keyword evidence="8" id="KW-0862">Zinc</keyword>
<dbReference type="EMBL" id="KI965465">
    <property type="protein sequence ID" value="EUD67637.1"/>
    <property type="molecule type" value="Genomic_DNA"/>
</dbReference>
<dbReference type="RefSeq" id="XP_008815647.1">
    <property type="nucleotide sequence ID" value="XM_008817425.1"/>
</dbReference>
<dbReference type="PROSITE" id="PS51432">
    <property type="entry name" value="AP_NUCLEASE_F2_4"/>
    <property type="match status" value="1"/>
</dbReference>
<keyword evidence="15" id="KW-0255">Endonuclease</keyword>
<evidence type="ECO:0000256" key="5">
    <source>
        <dbReference type="ARBA" id="ARBA00022723"/>
    </source>
</evidence>
<dbReference type="SUPFAM" id="SSF51658">
    <property type="entry name" value="Xylose isomerase-like"/>
    <property type="match status" value="1"/>
</dbReference>
<dbReference type="GO" id="GO:0006284">
    <property type="term" value="P:base-excision repair"/>
    <property type="evidence" value="ECO:0007669"/>
    <property type="project" value="TreeGrafter"/>
</dbReference>
<dbReference type="GO" id="GO:0005634">
    <property type="term" value="C:nucleus"/>
    <property type="evidence" value="ECO:0007669"/>
    <property type="project" value="TreeGrafter"/>
</dbReference>
<evidence type="ECO:0000256" key="8">
    <source>
        <dbReference type="ARBA" id="ARBA00022833"/>
    </source>
</evidence>
<evidence type="ECO:0000313" key="16">
    <source>
        <dbReference type="Proteomes" id="UP000030640"/>
    </source>
</evidence>
<evidence type="ECO:0000256" key="4">
    <source>
        <dbReference type="ARBA" id="ARBA00005340"/>
    </source>
</evidence>
<comment type="subcellular location">
    <subcellularLocation>
        <location evidence="3">Mitochondrion</location>
    </subcellularLocation>
</comment>
<dbReference type="PROSITE" id="PS00731">
    <property type="entry name" value="AP_NUCLEASE_F2_3"/>
    <property type="match status" value="1"/>
</dbReference>
<comment type="cofactor">
    <cofactor evidence="2">
        <name>Zn(2+)</name>
        <dbReference type="ChEBI" id="CHEBI:29105"/>
    </cofactor>
</comment>
<evidence type="ECO:0000256" key="12">
    <source>
        <dbReference type="ARBA" id="ARBA00054483"/>
    </source>
</evidence>
<dbReference type="NCBIfam" id="TIGR00587">
    <property type="entry name" value="nfo"/>
    <property type="match status" value="1"/>
</dbReference>
<evidence type="ECO:0000256" key="3">
    <source>
        <dbReference type="ARBA" id="ARBA00004173"/>
    </source>
</evidence>
<feature type="compositionally biased region" description="Basic residues" evidence="13">
    <location>
        <begin position="16"/>
        <end position="25"/>
    </location>
</feature>
<comment type="function">
    <text evidence="12">Plays a role in mitochondrial DNA base excision repair (BER) pathway induced by oxidative stress. Has apurinic/apyrimidinic (AP) endonuclease activity towards double-stranded DNA (dsDNA) with a preference for C as opposite base. Has 3'-phosphatase activity; removes 3'-phosphate from blunt-end, recessed, and gapped DNA templates and thus, removes 3'-blocks for DNA polymerase activity during BER. Lacks 3'-5' exonuclease activity and does not cleave damaged bases by nucleotide incision repair (NIR).</text>
</comment>
<dbReference type="InterPro" id="IPR013022">
    <property type="entry name" value="Xyl_isomerase-like_TIM-brl"/>
</dbReference>
<dbReference type="VEuPathDB" id="PlasmoDB:C922_01822"/>
<dbReference type="Pfam" id="PF01261">
    <property type="entry name" value="AP_endonuc_2"/>
    <property type="match status" value="1"/>
</dbReference>
<keyword evidence="10" id="KW-0234">DNA repair</keyword>
<reference evidence="15 16" key="1">
    <citation type="submission" date="2013-02" db="EMBL/GenBank/DDBJ databases">
        <title>The Genome Sequence of Plasmodium inui San Antonio 1.</title>
        <authorList>
            <consortium name="The Broad Institute Genome Sequencing Platform"/>
            <consortium name="The Broad Institute Genome Sequencing Center for Infectious Disease"/>
            <person name="Neafsey D."/>
            <person name="Cheeseman I."/>
            <person name="Volkman S."/>
            <person name="Adams J."/>
            <person name="Walker B."/>
            <person name="Young S.K."/>
            <person name="Zeng Q."/>
            <person name="Gargeya S."/>
            <person name="Fitzgerald M."/>
            <person name="Haas B."/>
            <person name="Abouelleil A."/>
            <person name="Alvarado L."/>
            <person name="Arachchi H.M."/>
            <person name="Berlin A.M."/>
            <person name="Chapman S.B."/>
            <person name="Dewar J."/>
            <person name="Goldberg J."/>
            <person name="Griggs A."/>
            <person name="Gujja S."/>
            <person name="Hansen M."/>
            <person name="Howarth C."/>
            <person name="Imamovic A."/>
            <person name="Larimer J."/>
            <person name="McCowan C."/>
            <person name="Murphy C."/>
            <person name="Neiman D."/>
            <person name="Pearson M."/>
            <person name="Priest M."/>
            <person name="Roberts A."/>
            <person name="Saif S."/>
            <person name="Shea T."/>
            <person name="Sisk P."/>
            <person name="Sykes S."/>
            <person name="Wortman J."/>
            <person name="Nusbaum C."/>
            <person name="Birren B."/>
        </authorList>
    </citation>
    <scope>NUCLEOTIDE SEQUENCE [LARGE SCALE GENOMIC DNA]</scope>
    <source>
        <strain evidence="15 16">San Antonio 1</strain>
    </source>
</reference>
<evidence type="ECO:0000256" key="2">
    <source>
        <dbReference type="ARBA" id="ARBA00001947"/>
    </source>
</evidence>
<dbReference type="HAMAP" id="MF_00152">
    <property type="entry name" value="Nfo"/>
    <property type="match status" value="1"/>
</dbReference>
<comment type="cofactor">
    <cofactor evidence="1">
        <name>Mn(2+)</name>
        <dbReference type="ChEBI" id="CHEBI:29035"/>
    </cofactor>
</comment>
<evidence type="ECO:0000256" key="11">
    <source>
        <dbReference type="ARBA" id="ARBA00023211"/>
    </source>
</evidence>
<comment type="similarity">
    <text evidence="4">Belongs to the AP endonuclease 2 family.</text>
</comment>
<dbReference type="GO" id="GO:0008081">
    <property type="term" value="F:phosphoric diester hydrolase activity"/>
    <property type="evidence" value="ECO:0007669"/>
    <property type="project" value="TreeGrafter"/>
</dbReference>
<dbReference type="FunFam" id="3.20.20.150:FF:000001">
    <property type="entry name" value="Probable endonuclease 4"/>
    <property type="match status" value="1"/>
</dbReference>
<dbReference type="Gene3D" id="3.20.20.150">
    <property type="entry name" value="Divalent-metal-dependent TIM barrel enzymes"/>
    <property type="match status" value="1"/>
</dbReference>
<accession>W7A330</accession>
<dbReference type="SMART" id="SM00518">
    <property type="entry name" value="AP2Ec"/>
    <property type="match status" value="1"/>
</dbReference>
<evidence type="ECO:0000256" key="6">
    <source>
        <dbReference type="ARBA" id="ARBA00022763"/>
    </source>
</evidence>
<organism evidence="15 16">
    <name type="scientific">Plasmodium inui San Antonio 1</name>
    <dbReference type="NCBI Taxonomy" id="1237626"/>
    <lineage>
        <taxon>Eukaryota</taxon>
        <taxon>Sar</taxon>
        <taxon>Alveolata</taxon>
        <taxon>Apicomplexa</taxon>
        <taxon>Aconoidasida</taxon>
        <taxon>Haemosporida</taxon>
        <taxon>Plasmodiidae</taxon>
        <taxon>Plasmodium</taxon>
        <taxon>Plasmodium (Plasmodium)</taxon>
    </lineage>
</organism>
<feature type="compositionally biased region" description="Basic and acidic residues" evidence="13">
    <location>
        <begin position="26"/>
        <end position="40"/>
    </location>
</feature>
<dbReference type="CDD" id="cd00019">
    <property type="entry name" value="AP2Ec"/>
    <property type="match status" value="1"/>
</dbReference>
<evidence type="ECO:0000256" key="7">
    <source>
        <dbReference type="ARBA" id="ARBA00022801"/>
    </source>
</evidence>
<keyword evidence="5" id="KW-0479">Metal-binding</keyword>
<sequence>MKVKQEKQKDEASSVSKKKIAKKEKKNAVKSEQGEKETKGKKGKKGTQIKGETDKVKVNVKDKVASVYPPIPKSMDDRWSDFHRIREYTTITNVYLGAHISAAGGVQNSPANCFNVAGQAFALFLKNQRKWDSPPLSPENIKQFEQNCKAYNLDTQFILPHGSYLINLANPDLEKREKSYASFLDDIKRCEQLNIRLYNFHPGSTTGMCSLEEGIRNVADCINRVHKETSNVVIVLENSAGQKNSVGSKFEDLKKIISQIEDKSRIGVCLDTCHTFAAGYDIRSYDDFDLVMKQFDQIVDASYLKAVHLNDSKSDLGSGLDRHENIGKGKLTLDTFKYVMTSKYFKNIPIILETPDVTNDESVYKYEIRYLYEMVVKGEAERAAEEDSQSRGEVVHSK</sequence>
<dbReference type="GO" id="GO:0008270">
    <property type="term" value="F:zinc ion binding"/>
    <property type="evidence" value="ECO:0007669"/>
    <property type="project" value="InterPro"/>
</dbReference>
<dbReference type="Proteomes" id="UP000030640">
    <property type="component" value="Unassembled WGS sequence"/>
</dbReference>
<dbReference type="PROSITE" id="PS00730">
    <property type="entry name" value="AP_NUCLEASE_F2_2"/>
    <property type="match status" value="1"/>
</dbReference>
<dbReference type="PANTHER" id="PTHR21445">
    <property type="entry name" value="ENDONUCLEASE IV ENDODEOXYRIBONUCLEASE IV"/>
    <property type="match status" value="1"/>
</dbReference>
<evidence type="ECO:0000313" key="15">
    <source>
        <dbReference type="EMBL" id="EUD67637.1"/>
    </source>
</evidence>
<dbReference type="PROSITE" id="PS00729">
    <property type="entry name" value="AP_NUCLEASE_F2_1"/>
    <property type="match status" value="1"/>
</dbReference>
<dbReference type="GO" id="GO:0003677">
    <property type="term" value="F:DNA binding"/>
    <property type="evidence" value="ECO:0007669"/>
    <property type="project" value="InterPro"/>
</dbReference>
<evidence type="ECO:0000256" key="13">
    <source>
        <dbReference type="SAM" id="MobiDB-lite"/>
    </source>
</evidence>
<feature type="domain" description="Xylose isomerase-like TIM barrel" evidence="14">
    <location>
        <begin position="119"/>
        <end position="373"/>
    </location>
</feature>
<dbReference type="InterPro" id="IPR001719">
    <property type="entry name" value="AP_endonuc_2"/>
</dbReference>
<dbReference type="GO" id="GO:0003906">
    <property type="term" value="F:DNA-(apurinic or apyrimidinic site) endonuclease activity"/>
    <property type="evidence" value="ECO:0007669"/>
    <property type="project" value="TreeGrafter"/>
</dbReference>
<evidence type="ECO:0000259" key="14">
    <source>
        <dbReference type="Pfam" id="PF01261"/>
    </source>
</evidence>
<feature type="region of interest" description="Disordered" evidence="13">
    <location>
        <begin position="1"/>
        <end position="54"/>
    </location>
</feature>
<dbReference type="OrthoDB" id="7663182at2759"/>
<keyword evidence="11" id="KW-0464">Manganese</keyword>
<dbReference type="NCBIfam" id="NF002199">
    <property type="entry name" value="PRK01060.1-4"/>
    <property type="match status" value="1"/>
</dbReference>
<dbReference type="PANTHER" id="PTHR21445:SF0">
    <property type="entry name" value="APURINIC-APYRIMIDINIC ENDONUCLEASE"/>
    <property type="match status" value="1"/>
</dbReference>
<keyword evidence="16" id="KW-1185">Reference proteome</keyword>
<keyword evidence="6" id="KW-0227">DNA damage</keyword>
<proteinExistence type="inferred from homology"/>
<dbReference type="InterPro" id="IPR036237">
    <property type="entry name" value="Xyl_isomerase-like_sf"/>
</dbReference>
<evidence type="ECO:0000256" key="9">
    <source>
        <dbReference type="ARBA" id="ARBA00023128"/>
    </source>
</evidence>
<feature type="compositionally biased region" description="Basic and acidic residues" evidence="13">
    <location>
        <begin position="1"/>
        <end position="12"/>
    </location>
</feature>
<gene>
    <name evidence="15" type="ORF">C922_01822</name>
</gene>
<dbReference type="GO" id="GO:0005739">
    <property type="term" value="C:mitochondrion"/>
    <property type="evidence" value="ECO:0007669"/>
    <property type="project" value="UniProtKB-SubCell"/>
</dbReference>
<keyword evidence="9" id="KW-0496">Mitochondrion</keyword>
<protein>
    <submittedName>
        <fullName evidence="15">AP endonuclease 1</fullName>
    </submittedName>
</protein>
<name>W7A330_9APIC</name>